<dbReference type="Proteomes" id="UP000285146">
    <property type="component" value="Unassembled WGS sequence"/>
</dbReference>
<proteinExistence type="predicted"/>
<keyword evidence="2" id="KW-1185">Reference proteome</keyword>
<accession>A0A423W8B9</accession>
<reference evidence="1 2" key="1">
    <citation type="submission" date="2015-09" db="EMBL/GenBank/DDBJ databases">
        <title>Host preference determinants of Valsa canker pathogens revealed by comparative genomics.</title>
        <authorList>
            <person name="Yin Z."/>
            <person name="Huang L."/>
        </authorList>
    </citation>
    <scope>NUCLEOTIDE SEQUENCE [LARGE SCALE GENOMIC DNA]</scope>
    <source>
        <strain evidence="1 2">SXYLt</strain>
    </source>
</reference>
<evidence type="ECO:0000313" key="1">
    <source>
        <dbReference type="EMBL" id="ROV99572.1"/>
    </source>
</evidence>
<evidence type="ECO:0000313" key="2">
    <source>
        <dbReference type="Proteomes" id="UP000285146"/>
    </source>
</evidence>
<name>A0A423W8B9_9PEZI</name>
<organism evidence="1 2">
    <name type="scientific">Cytospora leucostoma</name>
    <dbReference type="NCBI Taxonomy" id="1230097"/>
    <lineage>
        <taxon>Eukaryota</taxon>
        <taxon>Fungi</taxon>
        <taxon>Dikarya</taxon>
        <taxon>Ascomycota</taxon>
        <taxon>Pezizomycotina</taxon>
        <taxon>Sordariomycetes</taxon>
        <taxon>Sordariomycetidae</taxon>
        <taxon>Diaporthales</taxon>
        <taxon>Cytosporaceae</taxon>
        <taxon>Cytospora</taxon>
    </lineage>
</organism>
<comment type="caution">
    <text evidence="1">The sequence shown here is derived from an EMBL/GenBank/DDBJ whole genome shotgun (WGS) entry which is preliminary data.</text>
</comment>
<sequence>MVVDVVVEQVVANPAEIAADGRKGALETDESVKFMARKPLNRPLTLGETGIDIPYDIFDLTDDCF</sequence>
<dbReference type="EMBL" id="LKEB01000058">
    <property type="protein sequence ID" value="ROV99572.1"/>
    <property type="molecule type" value="Genomic_DNA"/>
</dbReference>
<dbReference type="AlphaFoldDB" id="A0A423W8B9"/>
<protein>
    <submittedName>
        <fullName evidence="1">Uncharacterized protein</fullName>
    </submittedName>
</protein>
<dbReference type="InParanoid" id="A0A423W8B9"/>
<gene>
    <name evidence="1" type="ORF">VPNG_07727</name>
</gene>